<accession>A0A6B2LE72</accession>
<dbReference type="GO" id="GO:0006629">
    <property type="term" value="P:lipid metabolic process"/>
    <property type="evidence" value="ECO:0007669"/>
    <property type="project" value="InterPro"/>
</dbReference>
<dbReference type="AlphaFoldDB" id="A0A6B2LE72"/>
<proteinExistence type="predicted"/>
<dbReference type="Pfam" id="PF01764">
    <property type="entry name" value="Lipase_3"/>
    <property type="match status" value="1"/>
</dbReference>
<dbReference type="PANTHER" id="PTHR45856:SF25">
    <property type="entry name" value="FUNGAL LIPASE-LIKE DOMAIN-CONTAINING PROTEIN"/>
    <property type="match status" value="1"/>
</dbReference>
<dbReference type="SUPFAM" id="SSF53474">
    <property type="entry name" value="alpha/beta-Hydrolases"/>
    <property type="match status" value="1"/>
</dbReference>
<dbReference type="InterPro" id="IPR029058">
    <property type="entry name" value="AB_hydrolase_fold"/>
</dbReference>
<dbReference type="Gene3D" id="3.40.50.1820">
    <property type="entry name" value="alpha/beta hydrolase"/>
    <property type="match status" value="1"/>
</dbReference>
<name>A0A6B2LE72_9EUKA</name>
<protein>
    <recommendedName>
        <fullName evidence="1">Fungal lipase-type domain-containing protein</fullName>
    </recommendedName>
</protein>
<sequence>MTAFATYCPASSLYSWNCFWCNASNVQVIGVIYNSSTDTSGYVGIDKGRNEIVVAFRGTVKTSITNWITDLTFVLTNPYLSQPTIEVHEGFWVSYRSIEDQFILALRKAMTACPGCTKTVYTGHSLGGALAAIALMDAVYYYKIGHPSPILYTFGQPRTGNPAWATWMQGFSNSTTRVVHDKDIVPHLPPTDFGYHHMAYEVWMEDGSSVPYVVCNSSGEDQSCSDGEIAISIPDHLLYLGYQQDEGKNHGCF</sequence>
<feature type="domain" description="Fungal lipase-type" evidence="1">
    <location>
        <begin position="53"/>
        <end position="192"/>
    </location>
</feature>
<dbReference type="CDD" id="cd00519">
    <property type="entry name" value="Lipase_3"/>
    <property type="match status" value="1"/>
</dbReference>
<dbReference type="InterPro" id="IPR002921">
    <property type="entry name" value="Fungal_lipase-type"/>
</dbReference>
<dbReference type="InterPro" id="IPR051218">
    <property type="entry name" value="Sec_MonoDiacylglyc_Lipase"/>
</dbReference>
<dbReference type="EMBL" id="GIBP01006374">
    <property type="protein sequence ID" value="NDV35343.1"/>
    <property type="molecule type" value="Transcribed_RNA"/>
</dbReference>
<reference evidence="2" key="1">
    <citation type="journal article" date="2020" name="J. Eukaryot. Microbiol.">
        <title>De novo Sequencing, Assembly and Annotation of the Transcriptome for the Free-Living Testate Amoeba Arcella intermedia.</title>
        <authorList>
            <person name="Ribeiro G.M."/>
            <person name="Porfirio-Sousa A.L."/>
            <person name="Maurer-Alcala X.X."/>
            <person name="Katz L.A."/>
            <person name="Lahr D.J.G."/>
        </authorList>
    </citation>
    <scope>NUCLEOTIDE SEQUENCE</scope>
</reference>
<evidence type="ECO:0000259" key="1">
    <source>
        <dbReference type="Pfam" id="PF01764"/>
    </source>
</evidence>
<evidence type="ECO:0000313" key="2">
    <source>
        <dbReference type="EMBL" id="NDV35343.1"/>
    </source>
</evidence>
<organism evidence="2">
    <name type="scientific">Arcella intermedia</name>
    <dbReference type="NCBI Taxonomy" id="1963864"/>
    <lineage>
        <taxon>Eukaryota</taxon>
        <taxon>Amoebozoa</taxon>
        <taxon>Tubulinea</taxon>
        <taxon>Elardia</taxon>
        <taxon>Arcellinida</taxon>
        <taxon>Sphaerothecina</taxon>
        <taxon>Arcellidae</taxon>
        <taxon>Arcella</taxon>
    </lineage>
</organism>
<dbReference type="PANTHER" id="PTHR45856">
    <property type="entry name" value="ALPHA/BETA-HYDROLASES SUPERFAMILY PROTEIN"/>
    <property type="match status" value="1"/>
</dbReference>